<evidence type="ECO:0000313" key="1">
    <source>
        <dbReference type="EMBL" id="CAD7023121.1"/>
    </source>
</evidence>
<proteinExistence type="predicted"/>
<organism evidence="1 2">
    <name type="scientific">Pseudorhizobium endolithicum</name>
    <dbReference type="NCBI Taxonomy" id="1191678"/>
    <lineage>
        <taxon>Bacteria</taxon>
        <taxon>Pseudomonadati</taxon>
        <taxon>Pseudomonadota</taxon>
        <taxon>Alphaproteobacteria</taxon>
        <taxon>Hyphomicrobiales</taxon>
        <taxon>Rhizobiaceae</taxon>
        <taxon>Rhizobium/Agrobacterium group</taxon>
        <taxon>Pseudorhizobium</taxon>
    </lineage>
</organism>
<gene>
    <name evidence="1" type="ORF">REJC140_00100</name>
</gene>
<sequence length="102" mass="11088">MTIRFTETAGRIIISKPGYEASSALPDSLKIFDSNWGATGMLAFRGAAQKILGQQLVIPFPFPLHYVPAAEGARGSVTNSSLIIDADVPTRIINWRVWAISQ</sequence>
<dbReference type="RefSeq" id="WP_142590777.1">
    <property type="nucleotide sequence ID" value="NZ_CABFWF030000001.1"/>
</dbReference>
<dbReference type="Proteomes" id="UP000606921">
    <property type="component" value="Unassembled WGS sequence"/>
</dbReference>
<accession>A0ABM8PCJ3</accession>
<dbReference type="EMBL" id="CABFWF030000001">
    <property type="protein sequence ID" value="CAD7023121.1"/>
    <property type="molecule type" value="Genomic_DNA"/>
</dbReference>
<protein>
    <submittedName>
        <fullName evidence="1">Uncharacterized protein</fullName>
    </submittedName>
</protein>
<keyword evidence="2" id="KW-1185">Reference proteome</keyword>
<evidence type="ECO:0000313" key="2">
    <source>
        <dbReference type="Proteomes" id="UP000606921"/>
    </source>
</evidence>
<reference evidence="1 2" key="1">
    <citation type="submission" date="2020-11" db="EMBL/GenBank/DDBJ databases">
        <authorList>
            <person name="Lassalle F."/>
        </authorList>
    </citation>
    <scope>NUCLEOTIDE SEQUENCE [LARGE SCALE GENOMIC DNA]</scope>
    <source>
        <strain evidence="1 2">JC140</strain>
    </source>
</reference>
<comment type="caution">
    <text evidence="1">The sequence shown here is derived from an EMBL/GenBank/DDBJ whole genome shotgun (WGS) entry which is preliminary data.</text>
</comment>
<name>A0ABM8PCJ3_9HYPH</name>